<comment type="function">
    <text evidence="6">May be involved in the transport of PQQ or its precursor to the periplasm.</text>
</comment>
<proteinExistence type="inferred from homology"/>
<dbReference type="AlphaFoldDB" id="A0A2P9HGW1"/>
<evidence type="ECO:0000313" key="8">
    <source>
        <dbReference type="EMBL" id="SPL63306.1"/>
    </source>
</evidence>
<evidence type="ECO:0000256" key="1">
    <source>
        <dbReference type="ARBA" id="ARBA00004886"/>
    </source>
</evidence>
<feature type="domain" description="Metallo-beta-lactamase" evidence="7">
    <location>
        <begin position="55"/>
        <end position="269"/>
    </location>
</feature>
<dbReference type="EMBL" id="OOFM01000004">
    <property type="protein sequence ID" value="SPL63306.1"/>
    <property type="molecule type" value="Genomic_DNA"/>
</dbReference>
<comment type="similarity">
    <text evidence="2 6">Belongs to the PqqB family.</text>
</comment>
<dbReference type="Proteomes" id="UP000246073">
    <property type="component" value="Unassembled WGS sequence"/>
</dbReference>
<evidence type="ECO:0000256" key="6">
    <source>
        <dbReference type="HAMAP-Rule" id="MF_00653"/>
    </source>
</evidence>
<dbReference type="HAMAP" id="MF_00653">
    <property type="entry name" value="PQQ_syn_PqqB"/>
    <property type="match status" value="1"/>
</dbReference>
<dbReference type="GO" id="GO:0018189">
    <property type="term" value="P:pyrroloquinoline quinone biosynthetic process"/>
    <property type="evidence" value="ECO:0007669"/>
    <property type="project" value="UniProtKB-UniRule"/>
</dbReference>
<keyword evidence="5 6" id="KW-0884">PQQ biosynthesis</keyword>
<dbReference type="RefSeq" id="WP_109367267.1">
    <property type="nucleotide sequence ID" value="NZ_OOFM01000004.1"/>
</dbReference>
<dbReference type="Gene3D" id="3.60.15.10">
    <property type="entry name" value="Ribonuclease Z/Hydroxyacylglutathione hydrolase-like"/>
    <property type="match status" value="1"/>
</dbReference>
<keyword evidence="4 6" id="KW-0813">Transport</keyword>
<sequence length="301" mass="32786">MTEFRAIVIGAAAGGGLPQWNCGCENCRLARLGLPDGIMPQTQSSLAVTSDGDSWALLNASPDLRQQLINTPALHPRALRDSPIKTVLLTNGDIDHIAGLLTLREKQPFRLVMTAAIRDILAANPIFNALDPAFVTQEIVALNEPFMLVPGIEARLFSVPGKVPLFMESENPDTALEGEQTVGVELITVTHRIYYIPGCALLRDDLKARISGAEILYFDGTLFTDDEMIKSGTGIKTGQRMGHMSISGNEGSLKALAKVAVRRKIYVHINNTNPVWRDGPERKLVEDNGFEIAFDGKEIAL</sequence>
<dbReference type="InterPro" id="IPR011842">
    <property type="entry name" value="PQQ_synth_PqqB"/>
</dbReference>
<evidence type="ECO:0000259" key="7">
    <source>
        <dbReference type="Pfam" id="PF12706"/>
    </source>
</evidence>
<evidence type="ECO:0000256" key="2">
    <source>
        <dbReference type="ARBA" id="ARBA00008481"/>
    </source>
</evidence>
<gene>
    <name evidence="6" type="primary">pqqB</name>
    <name evidence="8" type="ORF">OHAE_3238</name>
</gene>
<evidence type="ECO:0000256" key="5">
    <source>
        <dbReference type="ARBA" id="ARBA00022905"/>
    </source>
</evidence>
<organism evidence="8 9">
    <name type="scientific">Ochrobactrum soli</name>
    <dbReference type="NCBI Taxonomy" id="2448455"/>
    <lineage>
        <taxon>Bacteria</taxon>
        <taxon>Pseudomonadati</taxon>
        <taxon>Pseudomonadota</taxon>
        <taxon>Alphaproteobacteria</taxon>
        <taxon>Hyphomicrobiales</taxon>
        <taxon>Brucellaceae</taxon>
        <taxon>Brucella/Ochrobactrum group</taxon>
        <taxon>Ochrobactrum</taxon>
    </lineage>
</organism>
<dbReference type="Pfam" id="PF12706">
    <property type="entry name" value="Lactamase_B_2"/>
    <property type="match status" value="1"/>
</dbReference>
<dbReference type="InterPro" id="IPR001279">
    <property type="entry name" value="Metallo-B-lactamas"/>
</dbReference>
<reference evidence="9" key="1">
    <citation type="submission" date="2017-12" db="EMBL/GenBank/DDBJ databases">
        <authorList>
            <person name="Diaz M."/>
        </authorList>
    </citation>
    <scope>NUCLEOTIDE SEQUENCE [LARGE SCALE GENOMIC DNA]</scope>
    <source>
        <strain evidence="9">FI11154</strain>
    </source>
</reference>
<dbReference type="SUPFAM" id="SSF56281">
    <property type="entry name" value="Metallo-hydrolase/oxidoreductase"/>
    <property type="match status" value="1"/>
</dbReference>
<protein>
    <recommendedName>
        <fullName evidence="3 6">Coenzyme PQQ synthesis protein B</fullName>
    </recommendedName>
    <alternativeName>
        <fullName evidence="6">Pyrroloquinoline quinone biosynthesis protein B</fullName>
    </alternativeName>
</protein>
<evidence type="ECO:0000313" key="9">
    <source>
        <dbReference type="Proteomes" id="UP000246073"/>
    </source>
</evidence>
<comment type="pathway">
    <text evidence="1 6">Cofactor biosynthesis; pyrroloquinoline quinone biosynthesis.</text>
</comment>
<dbReference type="InterPro" id="IPR036866">
    <property type="entry name" value="RibonucZ/Hydroxyglut_hydro"/>
</dbReference>
<name>A0A2P9HGW1_9HYPH</name>
<dbReference type="UniPathway" id="UPA00539"/>
<accession>A0A2P9HGW1</accession>
<dbReference type="NCBIfam" id="TIGR02108">
    <property type="entry name" value="PQQ_syn_pqqB"/>
    <property type="match status" value="1"/>
</dbReference>
<evidence type="ECO:0000256" key="4">
    <source>
        <dbReference type="ARBA" id="ARBA00022448"/>
    </source>
</evidence>
<evidence type="ECO:0000256" key="3">
    <source>
        <dbReference type="ARBA" id="ARBA00015084"/>
    </source>
</evidence>